<evidence type="ECO:0000313" key="1">
    <source>
        <dbReference type="EMBL" id="KWU48291.1"/>
    </source>
</evidence>
<accession>A0A0X7JXW7</accession>
<organism evidence="1 2">
    <name type="scientific">Pseudomonas palleroniana</name>
    <dbReference type="NCBI Taxonomy" id="191390"/>
    <lineage>
        <taxon>Bacteria</taxon>
        <taxon>Pseudomonadati</taxon>
        <taxon>Pseudomonadota</taxon>
        <taxon>Gammaproteobacteria</taxon>
        <taxon>Pseudomonadales</taxon>
        <taxon>Pseudomonadaceae</taxon>
        <taxon>Pseudomonas</taxon>
    </lineage>
</organism>
<sequence length="186" mass="21108">MDFSLATFYKPLVDETPPDWAKSTTTLKLYREVIVQRNHILKAINLGVASSIKDKRLIAKKIAESCGFSPSILSARRQPDICKLIIELNEELELAVNSIDANSNKSGRIRTKKEIEIISKFQKDELSRINNLKLAEAMTAAINNLSVQRSRDQANTIVKLKVKIMELEQIIERQAIQLQTTFKLVE</sequence>
<dbReference type="EMBL" id="LRMR01000037">
    <property type="protein sequence ID" value="KWU48291.1"/>
    <property type="molecule type" value="Genomic_DNA"/>
</dbReference>
<dbReference type="RefSeq" id="WP_060756921.1">
    <property type="nucleotide sequence ID" value="NZ_LRMR01000037.1"/>
</dbReference>
<gene>
    <name evidence="1" type="ORF">AWV77_25490</name>
</gene>
<comment type="caution">
    <text evidence="1">The sequence shown here is derived from an EMBL/GenBank/DDBJ whole genome shotgun (WGS) entry which is preliminary data.</text>
</comment>
<evidence type="ECO:0000313" key="2">
    <source>
        <dbReference type="Proteomes" id="UP000067111"/>
    </source>
</evidence>
<dbReference type="AlphaFoldDB" id="A0A0X7JXW7"/>
<reference evidence="2" key="1">
    <citation type="submission" date="2016-01" db="EMBL/GenBank/DDBJ databases">
        <authorList>
            <person name="Gamez R.M."/>
            <person name="Rodriguez F."/>
            <person name="Bernal J.F."/>
            <person name="Agarwala R."/>
            <person name="Landsman D."/>
            <person name="Marino-Ramirez L."/>
        </authorList>
    </citation>
    <scope>NUCLEOTIDE SEQUENCE [LARGE SCALE GENOMIC DNA]</scope>
    <source>
        <strain evidence="2">Ps006</strain>
    </source>
</reference>
<dbReference type="Proteomes" id="UP000067111">
    <property type="component" value="Unassembled WGS sequence"/>
</dbReference>
<name>A0A0X7JXW7_9PSED</name>
<protein>
    <submittedName>
        <fullName evidence="1">Uncharacterized protein</fullName>
    </submittedName>
</protein>
<dbReference type="OrthoDB" id="6868119at2"/>
<proteinExistence type="predicted"/>